<feature type="compositionally biased region" description="Polar residues" evidence="1">
    <location>
        <begin position="96"/>
        <end position="105"/>
    </location>
</feature>
<evidence type="ECO:0000313" key="2">
    <source>
        <dbReference type="EMBL" id="KAG9228863.1"/>
    </source>
</evidence>
<comment type="caution">
    <text evidence="2">The sequence shown here is derived from an EMBL/GenBank/DDBJ whole genome shotgun (WGS) entry which is preliminary data.</text>
</comment>
<sequence length="163" mass="18129">MEALQMAQVLADLSTLKNTEASAASALVNANKNLSEQTLNRKSKASIIPDPPQFDKLGRRRCSTKTPMKNTTESTNPFTLTRMESDLSSKSGRSSGAATPATTEPQDADMSRAKKLLELYQMRDKFKEMGDTGLARAKERVEKVFDSYSKKEFEESAKPHPFY</sequence>
<feature type="compositionally biased region" description="Polar residues" evidence="1">
    <location>
        <begin position="64"/>
        <end position="79"/>
    </location>
</feature>
<keyword evidence="3" id="KW-1185">Reference proteome</keyword>
<dbReference type="OrthoDB" id="3519533at2759"/>
<proteinExistence type="predicted"/>
<feature type="region of interest" description="Disordered" evidence="1">
    <location>
        <begin position="37"/>
        <end position="111"/>
    </location>
</feature>
<feature type="compositionally biased region" description="Low complexity" evidence="1">
    <location>
        <begin position="86"/>
        <end position="95"/>
    </location>
</feature>
<dbReference type="EMBL" id="MU251850">
    <property type="protein sequence ID" value="KAG9228863.1"/>
    <property type="molecule type" value="Genomic_DNA"/>
</dbReference>
<evidence type="ECO:0000256" key="1">
    <source>
        <dbReference type="SAM" id="MobiDB-lite"/>
    </source>
</evidence>
<evidence type="ECO:0000313" key="3">
    <source>
        <dbReference type="Proteomes" id="UP000824998"/>
    </source>
</evidence>
<protein>
    <submittedName>
        <fullName evidence="2">Uncharacterized protein</fullName>
    </submittedName>
</protein>
<dbReference type="Proteomes" id="UP000824998">
    <property type="component" value="Unassembled WGS sequence"/>
</dbReference>
<dbReference type="AlphaFoldDB" id="A0A9P7Y7M4"/>
<gene>
    <name evidence="2" type="ORF">BJ875DRAFT_489461</name>
</gene>
<name>A0A9P7Y7M4_9HELO</name>
<accession>A0A9P7Y7M4</accession>
<organism evidence="2 3">
    <name type="scientific">Amylocarpus encephaloides</name>
    <dbReference type="NCBI Taxonomy" id="45428"/>
    <lineage>
        <taxon>Eukaryota</taxon>
        <taxon>Fungi</taxon>
        <taxon>Dikarya</taxon>
        <taxon>Ascomycota</taxon>
        <taxon>Pezizomycotina</taxon>
        <taxon>Leotiomycetes</taxon>
        <taxon>Helotiales</taxon>
        <taxon>Helotiales incertae sedis</taxon>
        <taxon>Amylocarpus</taxon>
    </lineage>
</organism>
<reference evidence="2" key="1">
    <citation type="journal article" date="2021" name="IMA Fungus">
        <title>Genomic characterization of three marine fungi, including Emericellopsis atlantica sp. nov. with signatures of a generalist lifestyle and marine biomass degradation.</title>
        <authorList>
            <person name="Hagestad O.C."/>
            <person name="Hou L."/>
            <person name="Andersen J.H."/>
            <person name="Hansen E.H."/>
            <person name="Altermark B."/>
            <person name="Li C."/>
            <person name="Kuhnert E."/>
            <person name="Cox R.J."/>
            <person name="Crous P.W."/>
            <person name="Spatafora J.W."/>
            <person name="Lail K."/>
            <person name="Amirebrahimi M."/>
            <person name="Lipzen A."/>
            <person name="Pangilinan J."/>
            <person name="Andreopoulos W."/>
            <person name="Hayes R.D."/>
            <person name="Ng V."/>
            <person name="Grigoriev I.V."/>
            <person name="Jackson S.A."/>
            <person name="Sutton T.D.S."/>
            <person name="Dobson A.D.W."/>
            <person name="Rama T."/>
        </authorList>
    </citation>
    <scope>NUCLEOTIDE SEQUENCE</scope>
    <source>
        <strain evidence="2">TRa018bII</strain>
    </source>
</reference>